<dbReference type="GO" id="GO:0003676">
    <property type="term" value="F:nucleic acid binding"/>
    <property type="evidence" value="ECO:0007669"/>
    <property type="project" value="InterPro"/>
</dbReference>
<evidence type="ECO:0000259" key="1">
    <source>
        <dbReference type="Pfam" id="PF00075"/>
    </source>
</evidence>
<name>A0AAV4NQC3_CAEEX</name>
<proteinExistence type="predicted"/>
<dbReference type="GO" id="GO:0004523">
    <property type="term" value="F:RNA-DNA hybrid ribonuclease activity"/>
    <property type="evidence" value="ECO:0007669"/>
    <property type="project" value="InterPro"/>
</dbReference>
<comment type="caution">
    <text evidence="2">The sequence shown here is derived from an EMBL/GenBank/DDBJ whole genome shotgun (WGS) entry which is preliminary data.</text>
</comment>
<sequence>MGNPPCQLELCTIVRYALFDGLSTTSALHCALTLKEDLQIGDNIYRAEHLEEDAVFSAPWNKTRIPWRNLQPVEGAFCIYTDGSKKEDRVGSAIVLLQDNVEIHHQHWRLNDEATVFMAELHAIKKAIEYIASNSFLSVKIISDSRSVLMALDNPANNSPAILHVKQLLQDTPSKIEMQPTCGGVAQMFVRAARVHGARAWGSDRFGLGLLRNTIHLLTDGFGLCVI</sequence>
<reference evidence="2 3" key="1">
    <citation type="submission" date="2021-06" db="EMBL/GenBank/DDBJ databases">
        <title>Caerostris extrusa draft genome.</title>
        <authorList>
            <person name="Kono N."/>
            <person name="Arakawa K."/>
        </authorList>
    </citation>
    <scope>NUCLEOTIDE SEQUENCE [LARGE SCALE GENOMIC DNA]</scope>
</reference>
<protein>
    <submittedName>
        <fullName evidence="2">RNase H domain-containing protein</fullName>
    </submittedName>
</protein>
<dbReference type="CDD" id="cd09276">
    <property type="entry name" value="Rnase_HI_RT_non_LTR"/>
    <property type="match status" value="1"/>
</dbReference>
<dbReference type="InterPro" id="IPR012337">
    <property type="entry name" value="RNaseH-like_sf"/>
</dbReference>
<dbReference type="InterPro" id="IPR002156">
    <property type="entry name" value="RNaseH_domain"/>
</dbReference>
<evidence type="ECO:0000313" key="2">
    <source>
        <dbReference type="EMBL" id="GIX86121.1"/>
    </source>
</evidence>
<accession>A0AAV4NQC3</accession>
<dbReference type="Gene3D" id="3.30.420.10">
    <property type="entry name" value="Ribonuclease H-like superfamily/Ribonuclease H"/>
    <property type="match status" value="1"/>
</dbReference>
<organism evidence="2 3">
    <name type="scientific">Caerostris extrusa</name>
    <name type="common">Bark spider</name>
    <name type="synonym">Caerostris bankana</name>
    <dbReference type="NCBI Taxonomy" id="172846"/>
    <lineage>
        <taxon>Eukaryota</taxon>
        <taxon>Metazoa</taxon>
        <taxon>Ecdysozoa</taxon>
        <taxon>Arthropoda</taxon>
        <taxon>Chelicerata</taxon>
        <taxon>Arachnida</taxon>
        <taxon>Araneae</taxon>
        <taxon>Araneomorphae</taxon>
        <taxon>Entelegynae</taxon>
        <taxon>Araneoidea</taxon>
        <taxon>Araneidae</taxon>
        <taxon>Caerostris</taxon>
    </lineage>
</organism>
<dbReference type="AlphaFoldDB" id="A0AAV4NQC3"/>
<dbReference type="InterPro" id="IPR036397">
    <property type="entry name" value="RNaseH_sf"/>
</dbReference>
<dbReference type="Pfam" id="PF00075">
    <property type="entry name" value="RNase_H"/>
    <property type="match status" value="1"/>
</dbReference>
<evidence type="ECO:0000313" key="3">
    <source>
        <dbReference type="Proteomes" id="UP001054945"/>
    </source>
</evidence>
<feature type="domain" description="RNase H type-1" evidence="1">
    <location>
        <begin position="77"/>
        <end position="154"/>
    </location>
</feature>
<dbReference type="Proteomes" id="UP001054945">
    <property type="component" value="Unassembled WGS sequence"/>
</dbReference>
<gene>
    <name evidence="2" type="primary">AVEN_213231_1</name>
    <name evidence="2" type="ORF">CEXT_315821</name>
</gene>
<dbReference type="EMBL" id="BPLR01003565">
    <property type="protein sequence ID" value="GIX86121.1"/>
    <property type="molecule type" value="Genomic_DNA"/>
</dbReference>
<keyword evidence="3" id="KW-1185">Reference proteome</keyword>
<dbReference type="SUPFAM" id="SSF53098">
    <property type="entry name" value="Ribonuclease H-like"/>
    <property type="match status" value="1"/>
</dbReference>